<dbReference type="EMBL" id="JAPWTK010000037">
    <property type="protein sequence ID" value="KAJ8955611.1"/>
    <property type="molecule type" value="Genomic_DNA"/>
</dbReference>
<proteinExistence type="predicted"/>
<evidence type="ECO:0000313" key="1">
    <source>
        <dbReference type="EMBL" id="KAJ8955611.1"/>
    </source>
</evidence>
<comment type="caution">
    <text evidence="1">The sequence shown here is derived from an EMBL/GenBank/DDBJ whole genome shotgun (WGS) entry which is preliminary data.</text>
</comment>
<gene>
    <name evidence="1" type="ORF">NQ318_001441</name>
</gene>
<name>A0AAV8YXV7_9CUCU</name>
<evidence type="ECO:0008006" key="3">
    <source>
        <dbReference type="Google" id="ProtNLM"/>
    </source>
</evidence>
<dbReference type="Proteomes" id="UP001162162">
    <property type="component" value="Unassembled WGS sequence"/>
</dbReference>
<dbReference type="PANTHER" id="PTHR47326">
    <property type="entry name" value="TRANSPOSABLE ELEMENT TC3 TRANSPOSASE-LIKE PROTEIN"/>
    <property type="match status" value="1"/>
</dbReference>
<protein>
    <recommendedName>
        <fullName evidence="3">DUF4817 domain-containing protein</fullName>
    </recommendedName>
</protein>
<evidence type="ECO:0000313" key="2">
    <source>
        <dbReference type="Proteomes" id="UP001162162"/>
    </source>
</evidence>
<keyword evidence="2" id="KW-1185">Reference proteome</keyword>
<dbReference type="PANTHER" id="PTHR47326:SF1">
    <property type="entry name" value="HTH PSQ-TYPE DOMAIN-CONTAINING PROTEIN"/>
    <property type="match status" value="1"/>
</dbReference>
<accession>A0AAV8YXV7</accession>
<sequence length="243" mass="28132">MVRRLSERERIEILIMIGYGDRARTQLEVCRLFNNKYPNREPITQSTVIKIEQKFLGVGHARDRPRTGRPPVQEDVKLNVLLELQENPNLPTRQVAANNGIVQSSVLKYLKLYKWHPYKVVLVQELNEDDPDRRLQFCETMLQRLIDDDGFLRNIVFSDEATVYLDGTINRQNCRYRSPENPHWKMETRSQFPQKVNVWAGIPHKNAPVPPGLAYTCSADPFKALVITDSSSTVNSESKKKTR</sequence>
<reference evidence="1" key="1">
    <citation type="journal article" date="2023" name="Insect Mol. Biol.">
        <title>Genome sequencing provides insights into the evolution of gene families encoding plant cell wall-degrading enzymes in longhorned beetles.</title>
        <authorList>
            <person name="Shin N.R."/>
            <person name="Okamura Y."/>
            <person name="Kirsch R."/>
            <person name="Pauchet Y."/>
        </authorList>
    </citation>
    <scope>NUCLEOTIDE SEQUENCE</scope>
    <source>
        <strain evidence="1">AMC_N1</strain>
    </source>
</reference>
<dbReference type="InterPro" id="IPR036397">
    <property type="entry name" value="RNaseH_sf"/>
</dbReference>
<organism evidence="1 2">
    <name type="scientific">Aromia moschata</name>
    <dbReference type="NCBI Taxonomy" id="1265417"/>
    <lineage>
        <taxon>Eukaryota</taxon>
        <taxon>Metazoa</taxon>
        <taxon>Ecdysozoa</taxon>
        <taxon>Arthropoda</taxon>
        <taxon>Hexapoda</taxon>
        <taxon>Insecta</taxon>
        <taxon>Pterygota</taxon>
        <taxon>Neoptera</taxon>
        <taxon>Endopterygota</taxon>
        <taxon>Coleoptera</taxon>
        <taxon>Polyphaga</taxon>
        <taxon>Cucujiformia</taxon>
        <taxon>Chrysomeloidea</taxon>
        <taxon>Cerambycidae</taxon>
        <taxon>Cerambycinae</taxon>
        <taxon>Callichromatini</taxon>
        <taxon>Aromia</taxon>
    </lineage>
</organism>
<dbReference type="GO" id="GO:0003676">
    <property type="term" value="F:nucleic acid binding"/>
    <property type="evidence" value="ECO:0007669"/>
    <property type="project" value="InterPro"/>
</dbReference>
<dbReference type="Gene3D" id="3.30.420.10">
    <property type="entry name" value="Ribonuclease H-like superfamily/Ribonuclease H"/>
    <property type="match status" value="1"/>
</dbReference>
<dbReference type="AlphaFoldDB" id="A0AAV8YXV7"/>